<dbReference type="InterPro" id="IPR016187">
    <property type="entry name" value="CTDL_fold"/>
</dbReference>
<proteinExistence type="predicted"/>
<dbReference type="AlphaFoldDB" id="A0AA87F9I3"/>
<evidence type="ECO:0000313" key="2">
    <source>
        <dbReference type="EMBL" id="EHC03425.1"/>
    </source>
</evidence>
<dbReference type="Gene3D" id="3.90.1580.10">
    <property type="entry name" value="paralog of FGE (formylglycine-generating enzyme)"/>
    <property type="match status" value="1"/>
</dbReference>
<dbReference type="PANTHER" id="PTHR23150:SF19">
    <property type="entry name" value="FORMYLGLYCINE-GENERATING ENZYME"/>
    <property type="match status" value="1"/>
</dbReference>
<accession>A0AA87F9I3</accession>
<evidence type="ECO:0000259" key="1">
    <source>
        <dbReference type="Pfam" id="PF03781"/>
    </source>
</evidence>
<evidence type="ECO:0000313" key="3">
    <source>
        <dbReference type="Proteomes" id="UP000004014"/>
    </source>
</evidence>
<reference evidence="2 3" key="1">
    <citation type="submission" date="2011-03" db="EMBL/GenBank/DDBJ databases">
        <title>Deep-sequencing identification of multiple resistance mechanism for the high antibiotic-resistance strain Streptococcus suis R61.</title>
        <authorList>
            <person name="Hu P."/>
            <person name="Yang M."/>
            <person name="Jin M."/>
            <person name="Xiao J."/>
        </authorList>
    </citation>
    <scope>NUCLEOTIDE SEQUENCE [LARGE SCALE GENOMIC DNA]</scope>
    <source>
        <strain evidence="2 3">R61</strain>
    </source>
</reference>
<sequence>MIKIPGGIYRIGTEQKEGFDADFETPSIEVNIESFYMDETSVTNKEFQVFVDATNYITEAEKFGWSYVFHLFVSDHLRSRNIVKETPWWIAVPGASWKEPEGPGSSISDRMDHPVVHITRNDAVAYCRWSGKRLPTEAEWEVAAKGGTEFEKFYWGEDLVLSDGVHRCNTWQGIFPTKNTKEDGYLATAPVKTYPANPLGLYEMIGNVWEWCVNPGKLDLSTFQIVSGQDFWREYQVIDDALYAIKGGSFLCHSVYCNRYRMNARNSSTAMSSSQNMGFRCVRDIIKL</sequence>
<dbReference type="InterPro" id="IPR042095">
    <property type="entry name" value="SUMF_sf"/>
</dbReference>
<dbReference type="PANTHER" id="PTHR23150">
    <property type="entry name" value="SULFATASE MODIFYING FACTOR 1, 2"/>
    <property type="match status" value="1"/>
</dbReference>
<dbReference type="InterPro" id="IPR051043">
    <property type="entry name" value="Sulfatase_Mod_Factor_Kinase"/>
</dbReference>
<dbReference type="EMBL" id="AEYY01000012">
    <property type="protein sequence ID" value="EHC03425.1"/>
    <property type="molecule type" value="Genomic_DNA"/>
</dbReference>
<gene>
    <name evidence="2" type="ORF">SSUR61_0017</name>
</gene>
<comment type="caution">
    <text evidence="2">The sequence shown here is derived from an EMBL/GenBank/DDBJ whole genome shotgun (WGS) entry which is preliminary data.</text>
</comment>
<organism evidence="2 3">
    <name type="scientific">Streptococcus suis R61</name>
    <dbReference type="NCBI Taxonomy" id="996306"/>
    <lineage>
        <taxon>Bacteria</taxon>
        <taxon>Bacillati</taxon>
        <taxon>Bacillota</taxon>
        <taxon>Bacilli</taxon>
        <taxon>Lactobacillales</taxon>
        <taxon>Streptococcaceae</taxon>
        <taxon>Streptococcus</taxon>
    </lineage>
</organism>
<dbReference type="GO" id="GO:0120147">
    <property type="term" value="F:formylglycine-generating oxidase activity"/>
    <property type="evidence" value="ECO:0007669"/>
    <property type="project" value="TreeGrafter"/>
</dbReference>
<dbReference type="RefSeq" id="WP_002940248.1">
    <property type="nucleotide sequence ID" value="NZ_AEYY01000012.1"/>
</dbReference>
<protein>
    <recommendedName>
        <fullName evidence="1">Sulfatase-modifying factor enzyme-like domain-containing protein</fullName>
    </recommendedName>
</protein>
<dbReference type="SUPFAM" id="SSF56436">
    <property type="entry name" value="C-type lectin-like"/>
    <property type="match status" value="1"/>
</dbReference>
<dbReference type="Proteomes" id="UP000004014">
    <property type="component" value="Unassembled WGS sequence"/>
</dbReference>
<feature type="domain" description="Sulfatase-modifying factor enzyme-like" evidence="1">
    <location>
        <begin position="1"/>
        <end position="283"/>
    </location>
</feature>
<dbReference type="InterPro" id="IPR005532">
    <property type="entry name" value="SUMF_dom"/>
</dbReference>
<name>A0AA87F9I3_STRSU</name>
<dbReference type="Pfam" id="PF03781">
    <property type="entry name" value="FGE-sulfatase"/>
    <property type="match status" value="1"/>
</dbReference>